<evidence type="ECO:0000256" key="3">
    <source>
        <dbReference type="ARBA" id="ARBA00023136"/>
    </source>
</evidence>
<keyword evidence="9" id="KW-1185">Reference proteome</keyword>
<comment type="function">
    <text evidence="5 6">Cell division protein that is involved in the assembly of the Z ring. May serve as a membrane anchor for the Z ring.</text>
</comment>
<protein>
    <recommendedName>
        <fullName evidence="5 6">Cell division protein FtsA</fullName>
    </recommendedName>
</protein>
<dbReference type="GO" id="GO:0043093">
    <property type="term" value="P:FtsZ-dependent cytokinesis"/>
    <property type="evidence" value="ECO:0007669"/>
    <property type="project" value="UniProtKB-UniRule"/>
</dbReference>
<comment type="caution">
    <text evidence="8">The sequence shown here is derived from an EMBL/GenBank/DDBJ whole genome shotgun (WGS) entry which is preliminary data.</text>
</comment>
<evidence type="ECO:0000313" key="9">
    <source>
        <dbReference type="Proteomes" id="UP000476338"/>
    </source>
</evidence>
<dbReference type="AlphaFoldDB" id="A0A6L5WIH8"/>
<dbReference type="InterPro" id="IPR020823">
    <property type="entry name" value="Cell_div_FtsA"/>
</dbReference>
<dbReference type="NCBIfam" id="TIGR01174">
    <property type="entry name" value="ftsA"/>
    <property type="match status" value="1"/>
</dbReference>
<keyword evidence="1 5" id="KW-1003">Cell membrane</keyword>
<dbReference type="Gene3D" id="3.30.1490.110">
    <property type="match status" value="1"/>
</dbReference>
<evidence type="ECO:0000256" key="6">
    <source>
        <dbReference type="PIRNR" id="PIRNR003101"/>
    </source>
</evidence>
<name>A0A6L5WIH8_9BACT</name>
<dbReference type="HAMAP" id="MF_02033">
    <property type="entry name" value="FtsA"/>
    <property type="match status" value="1"/>
</dbReference>
<evidence type="ECO:0000256" key="4">
    <source>
        <dbReference type="ARBA" id="ARBA00023306"/>
    </source>
</evidence>
<sequence>MNNFYILGLDVGSANTTAIMTKISDNSLSICGIGKSKTNGIKKGSVTNIEQAKISIKQAVNEATKMAGAKPDKVIVSIPTIYTKNTKISRTINVPNGEIGIQEIKRVMQMVAESVVTTDDKLIHILPYNFKVDQQEKIEDPIGICGEKLVVDANVITANQNLVKNLLKAVSMAGLKVDDLVLSGYASAIATLNDDEKELGVCLIDMGASVCDIAVHAGNSIKFSDYIPFGSLNITMDLSQTINTPLANAEDIKVNYGKLIKSKTSIEVPTIGDSSSTNLISMEVLAEVILARIEEILMFLLNKIKKSEYCENLGGGIVLTGGLSKLDDMKNLAFEVFGNNFPVRIAKPKKVGGLTEVCEDCENSCAIGLCLYGAGGYTSYEMDSNGDLRYKNSVKIDTNLEEIKENKETEIKNDSCVLDIPNQIEKPNFVQRVINIIKGMF</sequence>
<dbReference type="Gene3D" id="3.30.420.40">
    <property type="match status" value="1"/>
</dbReference>
<dbReference type="PANTHER" id="PTHR32432:SF4">
    <property type="entry name" value="CELL DIVISION PROTEIN FTSA"/>
    <property type="match status" value="1"/>
</dbReference>
<comment type="similarity">
    <text evidence="5 6">Belongs to the FtsA/MreB family.</text>
</comment>
<dbReference type="Pfam" id="PF02491">
    <property type="entry name" value="SHS2_FTSA"/>
    <property type="match status" value="1"/>
</dbReference>
<proteinExistence type="inferred from homology"/>
<reference evidence="8 9" key="2">
    <citation type="submission" date="2020-03" db="EMBL/GenBank/DDBJ databases">
        <title>Campylobacter portucalensis sp. nov., a new species of Campylobacter isolated from the reproductive tract of bulls.</title>
        <authorList>
            <person name="Silva M.F."/>
            <person name="Pereira G."/>
            <person name="Carneiro C."/>
            <person name="Hemphill A."/>
            <person name="Mateus L."/>
            <person name="Lopes-Da-Costa L."/>
            <person name="Silva E."/>
        </authorList>
    </citation>
    <scope>NUCLEOTIDE SEQUENCE [LARGE SCALE GENOMIC DNA]</scope>
    <source>
        <strain evidence="8 9">FMV-PI01</strain>
    </source>
</reference>
<keyword evidence="2 5" id="KW-0132">Cell division</keyword>
<dbReference type="PANTHER" id="PTHR32432">
    <property type="entry name" value="CELL DIVISION PROTEIN FTSA-RELATED"/>
    <property type="match status" value="1"/>
</dbReference>
<evidence type="ECO:0000256" key="2">
    <source>
        <dbReference type="ARBA" id="ARBA00022618"/>
    </source>
</evidence>
<keyword evidence="4 5" id="KW-0131">Cell cycle</keyword>
<dbReference type="Pfam" id="PF14450">
    <property type="entry name" value="FtsA"/>
    <property type="match status" value="1"/>
</dbReference>
<reference evidence="8 9" key="1">
    <citation type="submission" date="2019-09" db="EMBL/GenBank/DDBJ databases">
        <authorList>
            <person name="Silva M."/>
            <person name="Pereira G."/>
            <person name="Lopes-Da-Costa L."/>
            <person name="Silva E."/>
        </authorList>
    </citation>
    <scope>NUCLEOTIDE SEQUENCE [LARGE SCALE GENOMIC DNA]</scope>
    <source>
        <strain evidence="8 9">FMV-PI01</strain>
    </source>
</reference>
<gene>
    <name evidence="5 8" type="primary">ftsA</name>
    <name evidence="8" type="ORF">F1B92_03530</name>
</gene>
<dbReference type="CDD" id="cd24048">
    <property type="entry name" value="ASKHA_NBD_FtsA"/>
    <property type="match status" value="1"/>
</dbReference>
<dbReference type="EMBL" id="VWSJ01000009">
    <property type="protein sequence ID" value="MSN96272.1"/>
    <property type="molecule type" value="Genomic_DNA"/>
</dbReference>
<dbReference type="GO" id="GO:0009898">
    <property type="term" value="C:cytoplasmic side of plasma membrane"/>
    <property type="evidence" value="ECO:0007669"/>
    <property type="project" value="UniProtKB-UniRule"/>
</dbReference>
<evidence type="ECO:0000256" key="5">
    <source>
        <dbReference type="HAMAP-Rule" id="MF_02033"/>
    </source>
</evidence>
<evidence type="ECO:0000313" key="8">
    <source>
        <dbReference type="EMBL" id="MSN96272.1"/>
    </source>
</evidence>
<accession>A0A6L5WIH8</accession>
<keyword evidence="3 5" id="KW-0472">Membrane</keyword>
<dbReference type="InterPro" id="IPR003494">
    <property type="entry name" value="SHS2_FtsA"/>
</dbReference>
<evidence type="ECO:0000259" key="7">
    <source>
        <dbReference type="SMART" id="SM00842"/>
    </source>
</evidence>
<dbReference type="GO" id="GO:0032153">
    <property type="term" value="C:cell division site"/>
    <property type="evidence" value="ECO:0007669"/>
    <property type="project" value="UniProtKB-UniRule"/>
</dbReference>
<comment type="subunit">
    <text evidence="5">Self-interacts. Interacts with FtsZ.</text>
</comment>
<dbReference type="Proteomes" id="UP000476338">
    <property type="component" value="Unassembled WGS sequence"/>
</dbReference>
<organism evidence="8 9">
    <name type="scientific">Campylobacter portucalensis</name>
    <dbReference type="NCBI Taxonomy" id="2608384"/>
    <lineage>
        <taxon>Bacteria</taxon>
        <taxon>Pseudomonadati</taxon>
        <taxon>Campylobacterota</taxon>
        <taxon>Epsilonproteobacteria</taxon>
        <taxon>Campylobacterales</taxon>
        <taxon>Campylobacteraceae</taxon>
        <taxon>Campylobacter</taxon>
    </lineage>
</organism>
<dbReference type="InterPro" id="IPR043129">
    <property type="entry name" value="ATPase_NBD"/>
</dbReference>
<feature type="domain" description="SHS2" evidence="7">
    <location>
        <begin position="6"/>
        <end position="191"/>
    </location>
</feature>
<dbReference type="SMART" id="SM00842">
    <property type="entry name" value="FtsA"/>
    <property type="match status" value="1"/>
</dbReference>
<dbReference type="InterPro" id="IPR050696">
    <property type="entry name" value="FtsA/MreB"/>
</dbReference>
<comment type="subcellular location">
    <subcellularLocation>
        <location evidence="5">Cell membrane</location>
        <topology evidence="5">Peripheral membrane protein</topology>
        <orientation evidence="5">Cytoplasmic side</orientation>
    </subcellularLocation>
    <text evidence="5">Localizes to the Z ring in an FtsZ-dependent manner. Targeted to the membrane through a conserved C-terminal amphipathic helix.</text>
</comment>
<dbReference type="RefSeq" id="WP_154570539.1">
    <property type="nucleotide sequence ID" value="NZ_VWSJ01000009.1"/>
</dbReference>
<evidence type="ECO:0000256" key="1">
    <source>
        <dbReference type="ARBA" id="ARBA00022475"/>
    </source>
</evidence>
<dbReference type="PIRSF" id="PIRSF003101">
    <property type="entry name" value="FtsA"/>
    <property type="match status" value="1"/>
</dbReference>
<dbReference type="SUPFAM" id="SSF53067">
    <property type="entry name" value="Actin-like ATPase domain"/>
    <property type="match status" value="2"/>
</dbReference>